<comment type="caution">
    <text evidence="2">The sequence shown here is derived from an EMBL/GenBank/DDBJ whole genome shotgun (WGS) entry which is preliminary data.</text>
</comment>
<sequence>MGEFGGGDGEARDDDESGGNSVSRIRGGGAGRKSRSPSTPFKAVDAAGLAEEAS</sequence>
<protein>
    <submittedName>
        <fullName evidence="2">Uncharacterized protein</fullName>
    </submittedName>
</protein>
<reference evidence="2" key="2">
    <citation type="submission" date="2023-06" db="EMBL/GenBank/DDBJ databases">
        <authorList>
            <person name="Ma L."/>
            <person name="Liu K.-W."/>
            <person name="Li Z."/>
            <person name="Hsiao Y.-Y."/>
            <person name="Qi Y."/>
            <person name="Fu T."/>
            <person name="Tang G."/>
            <person name="Zhang D."/>
            <person name="Sun W.-H."/>
            <person name="Liu D.-K."/>
            <person name="Li Y."/>
            <person name="Chen G.-Z."/>
            <person name="Liu X.-D."/>
            <person name="Liao X.-Y."/>
            <person name="Jiang Y.-T."/>
            <person name="Yu X."/>
            <person name="Hao Y."/>
            <person name="Huang J."/>
            <person name="Zhao X.-W."/>
            <person name="Ke S."/>
            <person name="Chen Y.-Y."/>
            <person name="Wu W.-L."/>
            <person name="Hsu J.-L."/>
            <person name="Lin Y.-F."/>
            <person name="Huang M.-D."/>
            <person name="Li C.-Y."/>
            <person name="Huang L."/>
            <person name="Wang Z.-W."/>
            <person name="Zhao X."/>
            <person name="Zhong W.-Y."/>
            <person name="Peng D.-H."/>
            <person name="Ahmad S."/>
            <person name="Lan S."/>
            <person name="Zhang J.-S."/>
            <person name="Tsai W.-C."/>
            <person name="Van De Peer Y."/>
            <person name="Liu Z.-J."/>
        </authorList>
    </citation>
    <scope>NUCLEOTIDE SEQUENCE</scope>
    <source>
        <strain evidence="2">SCP</strain>
        <tissue evidence="2">Leaves</tissue>
    </source>
</reference>
<evidence type="ECO:0000313" key="2">
    <source>
        <dbReference type="EMBL" id="KAK1267472.1"/>
    </source>
</evidence>
<proteinExistence type="predicted"/>
<evidence type="ECO:0000313" key="3">
    <source>
        <dbReference type="Proteomes" id="UP001179952"/>
    </source>
</evidence>
<gene>
    <name evidence="2" type="ORF">QJS04_geneDACA000660</name>
</gene>
<dbReference type="Proteomes" id="UP001179952">
    <property type="component" value="Unassembled WGS sequence"/>
</dbReference>
<feature type="region of interest" description="Disordered" evidence="1">
    <location>
        <begin position="1"/>
        <end position="54"/>
    </location>
</feature>
<keyword evidence="3" id="KW-1185">Reference proteome</keyword>
<dbReference type="EMBL" id="JAUJYN010000007">
    <property type="protein sequence ID" value="KAK1267472.1"/>
    <property type="molecule type" value="Genomic_DNA"/>
</dbReference>
<organism evidence="2 3">
    <name type="scientific">Acorus gramineus</name>
    <name type="common">Dwarf sweet flag</name>
    <dbReference type="NCBI Taxonomy" id="55184"/>
    <lineage>
        <taxon>Eukaryota</taxon>
        <taxon>Viridiplantae</taxon>
        <taxon>Streptophyta</taxon>
        <taxon>Embryophyta</taxon>
        <taxon>Tracheophyta</taxon>
        <taxon>Spermatophyta</taxon>
        <taxon>Magnoliopsida</taxon>
        <taxon>Liliopsida</taxon>
        <taxon>Acoraceae</taxon>
        <taxon>Acorus</taxon>
    </lineage>
</organism>
<accession>A0AAV9AU21</accession>
<dbReference type="AlphaFoldDB" id="A0AAV9AU21"/>
<name>A0AAV9AU21_ACOGR</name>
<reference evidence="2" key="1">
    <citation type="journal article" date="2023" name="Nat. Commun.">
        <title>Diploid and tetraploid genomes of Acorus and the evolution of monocots.</title>
        <authorList>
            <person name="Ma L."/>
            <person name="Liu K.W."/>
            <person name="Li Z."/>
            <person name="Hsiao Y.Y."/>
            <person name="Qi Y."/>
            <person name="Fu T."/>
            <person name="Tang G.D."/>
            <person name="Zhang D."/>
            <person name="Sun W.H."/>
            <person name="Liu D.K."/>
            <person name="Li Y."/>
            <person name="Chen G.Z."/>
            <person name="Liu X.D."/>
            <person name="Liao X.Y."/>
            <person name="Jiang Y.T."/>
            <person name="Yu X."/>
            <person name="Hao Y."/>
            <person name="Huang J."/>
            <person name="Zhao X.W."/>
            <person name="Ke S."/>
            <person name="Chen Y.Y."/>
            <person name="Wu W.L."/>
            <person name="Hsu J.L."/>
            <person name="Lin Y.F."/>
            <person name="Huang M.D."/>
            <person name="Li C.Y."/>
            <person name="Huang L."/>
            <person name="Wang Z.W."/>
            <person name="Zhao X."/>
            <person name="Zhong W.Y."/>
            <person name="Peng D.H."/>
            <person name="Ahmad S."/>
            <person name="Lan S."/>
            <person name="Zhang J.S."/>
            <person name="Tsai W.C."/>
            <person name="Van de Peer Y."/>
            <person name="Liu Z.J."/>
        </authorList>
    </citation>
    <scope>NUCLEOTIDE SEQUENCE</scope>
    <source>
        <strain evidence="2">SCP</strain>
    </source>
</reference>
<evidence type="ECO:0000256" key="1">
    <source>
        <dbReference type="SAM" id="MobiDB-lite"/>
    </source>
</evidence>